<reference evidence="1 2" key="1">
    <citation type="journal article" date="2018" name="PLoS Genet.">
        <title>Population sequencing reveals clonal diversity and ancestral inbreeding in the grapevine cultivar Chardonnay.</title>
        <authorList>
            <person name="Roach M.J."/>
            <person name="Johnson D.L."/>
            <person name="Bohlmann J."/>
            <person name="van Vuuren H.J."/>
            <person name="Jones S.J."/>
            <person name="Pretorius I.S."/>
            <person name="Schmidt S.A."/>
            <person name="Borneman A.R."/>
        </authorList>
    </citation>
    <scope>NUCLEOTIDE SEQUENCE [LARGE SCALE GENOMIC DNA]</scope>
    <source>
        <strain evidence="2">cv. Chardonnay</strain>
        <tissue evidence="1">Leaf</tissue>
    </source>
</reference>
<evidence type="ECO:0000313" key="2">
    <source>
        <dbReference type="Proteomes" id="UP000288805"/>
    </source>
</evidence>
<proteinExistence type="predicted"/>
<organism evidence="1 2">
    <name type="scientific">Vitis vinifera</name>
    <name type="common">Grape</name>
    <dbReference type="NCBI Taxonomy" id="29760"/>
    <lineage>
        <taxon>Eukaryota</taxon>
        <taxon>Viridiplantae</taxon>
        <taxon>Streptophyta</taxon>
        <taxon>Embryophyta</taxon>
        <taxon>Tracheophyta</taxon>
        <taxon>Spermatophyta</taxon>
        <taxon>Magnoliopsida</taxon>
        <taxon>eudicotyledons</taxon>
        <taxon>Gunneridae</taxon>
        <taxon>Pentapetalae</taxon>
        <taxon>rosids</taxon>
        <taxon>Vitales</taxon>
        <taxon>Vitaceae</taxon>
        <taxon>Viteae</taxon>
        <taxon>Vitis</taxon>
    </lineage>
</organism>
<dbReference type="EMBL" id="QGNW01000298">
    <property type="protein sequence ID" value="RVW78286.1"/>
    <property type="molecule type" value="Genomic_DNA"/>
</dbReference>
<comment type="caution">
    <text evidence="1">The sequence shown here is derived from an EMBL/GenBank/DDBJ whole genome shotgun (WGS) entry which is preliminary data.</text>
</comment>
<accession>A0A438H113</accession>
<dbReference type="Proteomes" id="UP000288805">
    <property type="component" value="Unassembled WGS sequence"/>
</dbReference>
<evidence type="ECO:0000313" key="1">
    <source>
        <dbReference type="EMBL" id="RVW78286.1"/>
    </source>
</evidence>
<sequence>MRSLHVINGIMSWDGYDDLPVAAFPVEFRMSDIERYIGIGCPRIHLKLYSAIMLGHRHLMGFPQTNFGFLVQALYGIKKGISRGLWANSSPSYSKGKKSGSRPMPSNVGTIGMIRHRPAIPIRLAGPAYLHPSP</sequence>
<gene>
    <name evidence="1" type="ORF">CK203_055759</name>
</gene>
<name>A0A438H113_VITVI</name>
<protein>
    <submittedName>
        <fullName evidence="1">Uncharacterized protein</fullName>
    </submittedName>
</protein>
<dbReference type="AlphaFoldDB" id="A0A438H113"/>